<reference evidence="2 3" key="1">
    <citation type="submission" date="2015-01" db="EMBL/GenBank/DDBJ databases">
        <title>Draft genome of the acidophilic iron oxidizer Acidithrix ferrooxidans strain Py-F3.</title>
        <authorList>
            <person name="Poehlein A."/>
            <person name="Eisen S."/>
            <person name="Schloemann M."/>
            <person name="Johnson B.D."/>
            <person name="Daniel R."/>
            <person name="Muehling M."/>
        </authorList>
    </citation>
    <scope>NUCLEOTIDE SEQUENCE [LARGE SCALE GENOMIC DNA]</scope>
    <source>
        <strain evidence="2 3">Py-F3</strain>
    </source>
</reference>
<proteinExistence type="predicted"/>
<keyword evidence="1" id="KW-0472">Membrane</keyword>
<keyword evidence="3" id="KW-1185">Reference proteome</keyword>
<gene>
    <name evidence="2" type="ORF">AXFE_07250</name>
</gene>
<accession>A0A0D8HKR6</accession>
<feature type="transmembrane region" description="Helical" evidence="1">
    <location>
        <begin position="29"/>
        <end position="48"/>
    </location>
</feature>
<comment type="caution">
    <text evidence="2">The sequence shown here is derived from an EMBL/GenBank/DDBJ whole genome shotgun (WGS) entry which is preliminary data.</text>
</comment>
<organism evidence="2 3">
    <name type="scientific">Acidithrix ferrooxidans</name>
    <dbReference type="NCBI Taxonomy" id="1280514"/>
    <lineage>
        <taxon>Bacteria</taxon>
        <taxon>Bacillati</taxon>
        <taxon>Actinomycetota</taxon>
        <taxon>Acidimicrobiia</taxon>
        <taxon>Acidimicrobiales</taxon>
        <taxon>Acidimicrobiaceae</taxon>
        <taxon>Acidithrix</taxon>
    </lineage>
</organism>
<evidence type="ECO:0000256" key="1">
    <source>
        <dbReference type="SAM" id="Phobius"/>
    </source>
</evidence>
<keyword evidence="1" id="KW-1133">Transmembrane helix</keyword>
<evidence type="ECO:0000313" key="3">
    <source>
        <dbReference type="Proteomes" id="UP000032360"/>
    </source>
</evidence>
<dbReference type="AlphaFoldDB" id="A0A0D8HKR6"/>
<dbReference type="EMBL" id="JXYS01000018">
    <property type="protein sequence ID" value="KJF18337.1"/>
    <property type="molecule type" value="Genomic_DNA"/>
</dbReference>
<dbReference type="InterPro" id="IPR043777">
    <property type="entry name" value="DUF5719"/>
</dbReference>
<dbReference type="Pfam" id="PF18986">
    <property type="entry name" value="DUF5719"/>
    <property type="match status" value="1"/>
</dbReference>
<dbReference type="STRING" id="1280514.AXFE_07250"/>
<name>A0A0D8HKR6_9ACTN</name>
<dbReference type="Proteomes" id="UP000032360">
    <property type="component" value="Unassembled WGS sequence"/>
</dbReference>
<evidence type="ECO:0000313" key="2">
    <source>
        <dbReference type="EMBL" id="KJF18337.1"/>
    </source>
</evidence>
<sequence>METFASFSPRDVVVVDFIRKFFRLHRREGIVGIFLAVLLIGVVFANSASSRVLVKQSQFVPSFSVSPVASDSSTWYCSLPQAKYFGKRSLSLVLTNTSKFSQTASIYIYSKNAKAKHLKMKIPGGSLRRFGMRGLYKSATGVSADFTGGADLVSLVASLPSSNVEGFCQPSPGPTWIVQGFNTVSASKGFLSIFNPFATDAIVDISFVTPTGPVDPGPLQAVVVPAFSSIDVRLADWFQNTPAITASIQTRIGRIVAGGFEVRSDSKANGMVFASTTPEIFANTDFPLLVQTANQSVDLNLENLSSSQKNVLISIKTLSAQTTVKAPAIGHGAKVSTISETVPPQSSLVVPLKAVASVPVGSFFFVRVHSNYTVAALATLAGSDLGPLNGYFIESGYGSYWPSWLSMLDISPFGAKYNQLALYYGGGQVVSARGSQTALFSKAFVDGQAPSSKQSGIDANAGIGVVPSPSSVQLFPTTNSVGFPDLFTLRSSAPTEMALAYVTPEGSIIPIPSIPLD</sequence>
<keyword evidence="1" id="KW-0812">Transmembrane</keyword>
<protein>
    <submittedName>
        <fullName evidence="2">Uncharacterized protein</fullName>
    </submittedName>
</protein>